<accession>A0A6P8H8R4</accession>
<feature type="transmembrane region" description="Helical" evidence="9">
    <location>
        <begin position="248"/>
        <end position="271"/>
    </location>
</feature>
<proteinExistence type="inferred from homology"/>
<keyword evidence="5 9" id="KW-0472">Membrane</keyword>
<dbReference type="KEGG" id="aten:116286716"/>
<evidence type="ECO:0000256" key="6">
    <source>
        <dbReference type="ARBA" id="ARBA00023170"/>
    </source>
</evidence>
<feature type="transmembrane region" description="Helical" evidence="9">
    <location>
        <begin position="29"/>
        <end position="48"/>
    </location>
</feature>
<dbReference type="GeneID" id="116286716"/>
<evidence type="ECO:0000256" key="1">
    <source>
        <dbReference type="ARBA" id="ARBA00004141"/>
    </source>
</evidence>
<dbReference type="GO" id="GO:0005886">
    <property type="term" value="C:plasma membrane"/>
    <property type="evidence" value="ECO:0007669"/>
    <property type="project" value="TreeGrafter"/>
</dbReference>
<evidence type="ECO:0000256" key="4">
    <source>
        <dbReference type="ARBA" id="ARBA00023040"/>
    </source>
</evidence>
<feature type="transmembrane region" description="Helical" evidence="9">
    <location>
        <begin position="102"/>
        <end position="123"/>
    </location>
</feature>
<organism evidence="11 12">
    <name type="scientific">Actinia tenebrosa</name>
    <name type="common">Australian red waratah sea anemone</name>
    <dbReference type="NCBI Taxonomy" id="6105"/>
    <lineage>
        <taxon>Eukaryota</taxon>
        <taxon>Metazoa</taxon>
        <taxon>Cnidaria</taxon>
        <taxon>Anthozoa</taxon>
        <taxon>Hexacorallia</taxon>
        <taxon>Actiniaria</taxon>
        <taxon>Actiniidae</taxon>
        <taxon>Actinia</taxon>
    </lineage>
</organism>
<dbReference type="AlphaFoldDB" id="A0A6P8H8R4"/>
<dbReference type="Proteomes" id="UP000515163">
    <property type="component" value="Unplaced"/>
</dbReference>
<comment type="subcellular location">
    <subcellularLocation>
        <location evidence="1">Membrane</location>
        <topology evidence="1">Multi-pass membrane protein</topology>
    </subcellularLocation>
</comment>
<feature type="transmembrane region" description="Helical" evidence="9">
    <location>
        <begin position="283"/>
        <end position="304"/>
    </location>
</feature>
<dbReference type="FunFam" id="1.20.1070.10:FF:000291">
    <property type="entry name" value="Predicted protein"/>
    <property type="match status" value="1"/>
</dbReference>
<keyword evidence="7 8" id="KW-0807">Transducer</keyword>
<name>A0A6P8H8R4_ACTTE</name>
<dbReference type="SMART" id="SM01381">
    <property type="entry name" value="7TM_GPCR_Srsx"/>
    <property type="match status" value="1"/>
</dbReference>
<evidence type="ECO:0000256" key="8">
    <source>
        <dbReference type="RuleBase" id="RU000688"/>
    </source>
</evidence>
<dbReference type="PANTHER" id="PTHR45695:SF9">
    <property type="entry name" value="LEUCOKININ RECEPTOR"/>
    <property type="match status" value="1"/>
</dbReference>
<evidence type="ECO:0000259" key="10">
    <source>
        <dbReference type="PROSITE" id="PS50262"/>
    </source>
</evidence>
<dbReference type="PROSITE" id="PS00237">
    <property type="entry name" value="G_PROTEIN_RECEP_F1_1"/>
    <property type="match status" value="1"/>
</dbReference>
<reference evidence="12" key="1">
    <citation type="submission" date="2025-08" db="UniProtKB">
        <authorList>
            <consortium name="RefSeq"/>
        </authorList>
    </citation>
    <scope>IDENTIFICATION</scope>
    <source>
        <tissue evidence="12">Tentacle</tissue>
    </source>
</reference>
<dbReference type="SUPFAM" id="SSF81321">
    <property type="entry name" value="Family A G protein-coupled receptor-like"/>
    <property type="match status" value="1"/>
</dbReference>
<dbReference type="OrthoDB" id="5986378at2759"/>
<dbReference type="PANTHER" id="PTHR45695">
    <property type="entry name" value="LEUCOKININ RECEPTOR-RELATED"/>
    <property type="match status" value="1"/>
</dbReference>
<sequence length="390" mass="45141">MSSNASSNLTSQWNGFNVLQNLQAVMTSIYVITFVVALLGNVLVIYAVSNYQHMRTTTNVLIANMAVADLITTIFAMTYSIFYLFMQSRWFGGVVGTIACKLVHFVIATTIAASIVALFLVSLERFCAVVYPLKYIKFIHNKKLLTAVVWLVSFASMIVFLVVYRVNEFDDGTFLCQIEWNPEFHPYHSPKVFYSLVSLILYVVPLLFMSVMYIIIIRKLWRRRVPGNRSELNRQAAIRSRKSVIKMLIVVLVVFALCWLPVHIMHVLINFFYHPVFRQLSPWIVMMLFWISHANSAINPYIFITMNQSFRKIALSVLSRCIRGRRHRIKRKRRSYSSGLFSRRFYAGLNEYTLTENSIQTARMSPQVLLKVIHNKTTIQYGRTSFESTL</sequence>
<protein>
    <submittedName>
        <fullName evidence="12">QRFP-like peptide receptor</fullName>
    </submittedName>
</protein>
<evidence type="ECO:0000313" key="12">
    <source>
        <dbReference type="RefSeq" id="XP_031549152.1"/>
    </source>
</evidence>
<dbReference type="RefSeq" id="XP_031549152.1">
    <property type="nucleotide sequence ID" value="XM_031693292.1"/>
</dbReference>
<dbReference type="InterPro" id="IPR017452">
    <property type="entry name" value="GPCR_Rhodpsn_7TM"/>
</dbReference>
<evidence type="ECO:0000256" key="5">
    <source>
        <dbReference type="ARBA" id="ARBA00023136"/>
    </source>
</evidence>
<gene>
    <name evidence="12" type="primary">LOC116286716</name>
</gene>
<dbReference type="InterPro" id="IPR000276">
    <property type="entry name" value="GPCR_Rhodpsn"/>
</dbReference>
<evidence type="ECO:0000256" key="7">
    <source>
        <dbReference type="ARBA" id="ARBA00023224"/>
    </source>
</evidence>
<feature type="transmembrane region" description="Helical" evidence="9">
    <location>
        <begin position="192"/>
        <end position="216"/>
    </location>
</feature>
<dbReference type="Pfam" id="PF00001">
    <property type="entry name" value="7tm_1"/>
    <property type="match status" value="1"/>
</dbReference>
<feature type="transmembrane region" description="Helical" evidence="9">
    <location>
        <begin position="60"/>
        <end position="82"/>
    </location>
</feature>
<comment type="similarity">
    <text evidence="8">Belongs to the G-protein coupled receptor 1 family.</text>
</comment>
<keyword evidence="11" id="KW-1185">Reference proteome</keyword>
<feature type="domain" description="G-protein coupled receptors family 1 profile" evidence="10">
    <location>
        <begin position="40"/>
        <end position="303"/>
    </location>
</feature>
<keyword evidence="3 9" id="KW-1133">Transmembrane helix</keyword>
<dbReference type="GO" id="GO:0004930">
    <property type="term" value="F:G protein-coupled receptor activity"/>
    <property type="evidence" value="ECO:0007669"/>
    <property type="project" value="UniProtKB-KW"/>
</dbReference>
<keyword evidence="6 8" id="KW-0675">Receptor</keyword>
<dbReference type="InParanoid" id="A0A6P8H8R4"/>
<dbReference type="PRINTS" id="PR00237">
    <property type="entry name" value="GPCRRHODOPSN"/>
</dbReference>
<evidence type="ECO:0000256" key="2">
    <source>
        <dbReference type="ARBA" id="ARBA00022692"/>
    </source>
</evidence>
<dbReference type="PROSITE" id="PS50262">
    <property type="entry name" value="G_PROTEIN_RECEP_F1_2"/>
    <property type="match status" value="1"/>
</dbReference>
<evidence type="ECO:0000313" key="11">
    <source>
        <dbReference type="Proteomes" id="UP000515163"/>
    </source>
</evidence>
<dbReference type="Gene3D" id="1.20.1070.10">
    <property type="entry name" value="Rhodopsin 7-helix transmembrane proteins"/>
    <property type="match status" value="1"/>
</dbReference>
<feature type="transmembrane region" description="Helical" evidence="9">
    <location>
        <begin position="144"/>
        <end position="164"/>
    </location>
</feature>
<keyword evidence="2 8" id="KW-0812">Transmembrane</keyword>
<evidence type="ECO:0000256" key="3">
    <source>
        <dbReference type="ARBA" id="ARBA00022989"/>
    </source>
</evidence>
<evidence type="ECO:0000256" key="9">
    <source>
        <dbReference type="SAM" id="Phobius"/>
    </source>
</evidence>
<keyword evidence="4 8" id="KW-0297">G-protein coupled receptor</keyword>